<proteinExistence type="inferred from homology"/>
<comment type="caution">
    <text evidence="9">The sequence shown here is derived from an EMBL/GenBank/DDBJ whole genome shotgun (WGS) entry which is preliminary data.</text>
</comment>
<dbReference type="Pfam" id="PF03372">
    <property type="entry name" value="Exo_endo_phos"/>
    <property type="match status" value="1"/>
</dbReference>
<feature type="active site" evidence="5">
    <location>
        <position position="121"/>
    </location>
</feature>
<dbReference type="InterPro" id="IPR036691">
    <property type="entry name" value="Endo/exonu/phosph_ase_sf"/>
</dbReference>
<dbReference type="SUPFAM" id="SSF56219">
    <property type="entry name" value="DNase I-like"/>
    <property type="match status" value="1"/>
</dbReference>
<dbReference type="PROSITE" id="PS51435">
    <property type="entry name" value="AP_NUCLEASE_F1_4"/>
    <property type="match status" value="1"/>
</dbReference>
<dbReference type="CDD" id="cd10281">
    <property type="entry name" value="Nape_like_AP-endo"/>
    <property type="match status" value="1"/>
</dbReference>
<dbReference type="NCBIfam" id="TIGR00633">
    <property type="entry name" value="xth"/>
    <property type="match status" value="1"/>
</dbReference>
<feature type="site" description="Transition state stabilizer" evidence="7">
    <location>
        <position position="163"/>
    </location>
</feature>
<protein>
    <submittedName>
        <fullName evidence="9">Exodeoxyribonuclease III</fullName>
        <ecNumber evidence="9">3.1.11.2</ecNumber>
    </submittedName>
</protein>
<feature type="binding site" evidence="6">
    <location>
        <position position="161"/>
    </location>
    <ligand>
        <name>Mg(2+)</name>
        <dbReference type="ChEBI" id="CHEBI:18420"/>
        <label>1</label>
    </ligand>
</feature>
<dbReference type="AlphaFoldDB" id="A0A3P1CZ38"/>
<dbReference type="EC" id="3.1.11.2" evidence="9"/>
<feature type="site" description="Important for catalytic activity" evidence="7">
    <location>
        <position position="232"/>
    </location>
</feature>
<dbReference type="PANTHER" id="PTHR22748">
    <property type="entry name" value="AP ENDONUCLEASE"/>
    <property type="match status" value="1"/>
</dbReference>
<evidence type="ECO:0000256" key="5">
    <source>
        <dbReference type="PIRSR" id="PIRSR604808-1"/>
    </source>
</evidence>
<evidence type="ECO:0000256" key="7">
    <source>
        <dbReference type="PIRSR" id="PIRSR604808-3"/>
    </source>
</evidence>
<keyword evidence="6" id="KW-0464">Manganese</keyword>
<keyword evidence="3 9" id="KW-0378">Hydrolase</keyword>
<feature type="active site" description="Proton donor/acceptor" evidence="5">
    <location>
        <position position="161"/>
    </location>
</feature>
<accession>A0A3P1CZ38</accession>
<dbReference type="OrthoDB" id="9803914at2"/>
<dbReference type="InterPro" id="IPR005135">
    <property type="entry name" value="Endo/exonuclease/phosphatase"/>
</dbReference>
<feature type="binding site" evidence="6">
    <location>
        <position position="20"/>
    </location>
    <ligand>
        <name>Mg(2+)</name>
        <dbReference type="ChEBI" id="CHEBI:18420"/>
        <label>1</label>
    </ligand>
</feature>
<name>A0A3P1CZ38_9BACT</name>
<feature type="site" description="Interaction with DNA substrate" evidence="7">
    <location>
        <position position="258"/>
    </location>
</feature>
<evidence type="ECO:0000256" key="6">
    <source>
        <dbReference type="PIRSR" id="PIRSR604808-2"/>
    </source>
</evidence>
<evidence type="ECO:0000313" key="10">
    <source>
        <dbReference type="Proteomes" id="UP000274271"/>
    </source>
</evidence>
<dbReference type="EMBL" id="RQJP01000001">
    <property type="protein sequence ID" value="RRB18256.1"/>
    <property type="molecule type" value="Genomic_DNA"/>
</dbReference>
<evidence type="ECO:0000256" key="2">
    <source>
        <dbReference type="ARBA" id="ARBA00022723"/>
    </source>
</evidence>
<dbReference type="NCBIfam" id="TIGR00195">
    <property type="entry name" value="exoDNase_III"/>
    <property type="match status" value="1"/>
</dbReference>
<sequence>MTTLDASTETGETVKILTYNLNGIRSALSKGLIEWLSQNPFDILCFQEVKATHDVVDLLPFEALGYRYHWHAAEKKGYSGVATFSKLPPDQVIMGCGIPAYDCEGRILRTDFGDLTLLNCYFPSGTTGEIRQTVKMQFLDDFFAYVQELRKTRPNVIVVGDYNIAHTAIDIHDPVRNKTSSGFLPEERAWLTRWFDSGFIDSYRYKNPDKIEYSWWSYRAGARTSNKGWRIDYISVSDCCQDRIVAAGHLPNAVHSDHGPVWLEFAR</sequence>
<keyword evidence="2 6" id="KW-0479">Metal-binding</keyword>
<dbReference type="GO" id="GO:0006284">
    <property type="term" value="P:base-excision repair"/>
    <property type="evidence" value="ECO:0007669"/>
    <property type="project" value="TreeGrafter"/>
</dbReference>
<dbReference type="GO" id="GO:0008081">
    <property type="term" value="F:phosphoric diester hydrolase activity"/>
    <property type="evidence" value="ECO:0007669"/>
    <property type="project" value="TreeGrafter"/>
</dbReference>
<feature type="binding site" evidence="6">
    <location>
        <position position="163"/>
    </location>
    <ligand>
        <name>Mg(2+)</name>
        <dbReference type="ChEBI" id="CHEBI:18420"/>
        <label>1</label>
    </ligand>
</feature>
<comment type="cofactor">
    <cofactor evidence="6">
        <name>Mg(2+)</name>
        <dbReference type="ChEBI" id="CHEBI:18420"/>
    </cofactor>
    <cofactor evidence="6">
        <name>Mn(2+)</name>
        <dbReference type="ChEBI" id="CHEBI:29035"/>
    </cofactor>
    <text evidence="6">Probably binds two magnesium or manganese ions per subunit.</text>
</comment>
<keyword evidence="10" id="KW-1185">Reference proteome</keyword>
<dbReference type="GO" id="GO:0003906">
    <property type="term" value="F:DNA-(apurinic or apyrimidinic site) endonuclease activity"/>
    <property type="evidence" value="ECO:0007669"/>
    <property type="project" value="TreeGrafter"/>
</dbReference>
<dbReference type="RefSeq" id="WP_124905667.1">
    <property type="nucleotide sequence ID" value="NZ_RQJP01000001.1"/>
</dbReference>
<evidence type="ECO:0000256" key="3">
    <source>
        <dbReference type="ARBA" id="ARBA00022801"/>
    </source>
</evidence>
<feature type="active site" description="Proton acceptor" evidence="5">
    <location>
        <position position="258"/>
    </location>
</feature>
<feature type="binding site" evidence="6">
    <location>
        <position position="257"/>
    </location>
    <ligand>
        <name>Mg(2+)</name>
        <dbReference type="ChEBI" id="CHEBI:18420"/>
        <label>1</label>
    </ligand>
</feature>
<dbReference type="InterPro" id="IPR004808">
    <property type="entry name" value="AP_endonuc_1"/>
</dbReference>
<gene>
    <name evidence="9" type="primary">xth</name>
    <name evidence="9" type="ORF">EHT87_08275</name>
</gene>
<evidence type="ECO:0000256" key="1">
    <source>
        <dbReference type="ARBA" id="ARBA00007092"/>
    </source>
</evidence>
<dbReference type="Gene3D" id="3.60.10.10">
    <property type="entry name" value="Endonuclease/exonuclease/phosphatase"/>
    <property type="match status" value="1"/>
</dbReference>
<dbReference type="GO" id="GO:0008311">
    <property type="term" value="F:double-stranded DNA 3'-5' DNA exonuclease activity"/>
    <property type="evidence" value="ECO:0007669"/>
    <property type="project" value="UniProtKB-EC"/>
</dbReference>
<evidence type="ECO:0000256" key="4">
    <source>
        <dbReference type="ARBA" id="ARBA00022842"/>
    </source>
</evidence>
<dbReference type="GO" id="GO:0046872">
    <property type="term" value="F:metal ion binding"/>
    <property type="evidence" value="ECO:0007669"/>
    <property type="project" value="UniProtKB-KW"/>
</dbReference>
<evidence type="ECO:0000313" key="9">
    <source>
        <dbReference type="EMBL" id="RRB18256.1"/>
    </source>
</evidence>
<feature type="domain" description="Endonuclease/exonuclease/phosphatase" evidence="8">
    <location>
        <begin position="17"/>
        <end position="258"/>
    </location>
</feature>
<organism evidence="9 10">
    <name type="scientific">Larkinella knui</name>
    <dbReference type="NCBI Taxonomy" id="2025310"/>
    <lineage>
        <taxon>Bacteria</taxon>
        <taxon>Pseudomonadati</taxon>
        <taxon>Bacteroidota</taxon>
        <taxon>Cytophagia</taxon>
        <taxon>Cytophagales</taxon>
        <taxon>Spirosomataceae</taxon>
        <taxon>Larkinella</taxon>
    </lineage>
</organism>
<dbReference type="PANTHER" id="PTHR22748:SF6">
    <property type="entry name" value="DNA-(APURINIC OR APYRIMIDINIC SITE) ENDONUCLEASE"/>
    <property type="match status" value="1"/>
</dbReference>
<dbReference type="Proteomes" id="UP000274271">
    <property type="component" value="Unassembled WGS sequence"/>
</dbReference>
<reference evidence="9 10" key="1">
    <citation type="submission" date="2018-11" db="EMBL/GenBank/DDBJ databases">
        <authorList>
            <person name="Zhou Z."/>
            <person name="Wang G."/>
        </authorList>
    </citation>
    <scope>NUCLEOTIDE SEQUENCE [LARGE SCALE GENOMIC DNA]</scope>
    <source>
        <strain evidence="9 10">KCTC42998</strain>
    </source>
</reference>
<comment type="similarity">
    <text evidence="1">Belongs to the DNA repair enzymes AP/ExoA family.</text>
</comment>
<evidence type="ECO:0000259" key="8">
    <source>
        <dbReference type="Pfam" id="PF03372"/>
    </source>
</evidence>
<keyword evidence="4 6" id="KW-0460">Magnesium</keyword>
<feature type="binding site" evidence="6">
    <location>
        <position position="258"/>
    </location>
    <ligand>
        <name>Mg(2+)</name>
        <dbReference type="ChEBI" id="CHEBI:18420"/>
        <label>1</label>
    </ligand>
</feature>
<feature type="binding site" evidence="6">
    <location>
        <position position="48"/>
    </location>
    <ligand>
        <name>Mg(2+)</name>
        <dbReference type="ChEBI" id="CHEBI:18420"/>
        <label>1</label>
    </ligand>
</feature>